<gene>
    <name evidence="9" type="ORF">SAMN05216499_11513</name>
</gene>
<evidence type="ECO:0000256" key="1">
    <source>
        <dbReference type="ARBA" id="ARBA00005820"/>
    </source>
</evidence>
<dbReference type="InterPro" id="IPR041664">
    <property type="entry name" value="AAA_16"/>
</dbReference>
<sequence>MRFTVLGPLEAIRDGRPVLLGGANQRAVLAFLLLRPNRVVATSELIKALWGEGAPPTARKMVQNAVAGLRRALGPEAALSTVPPGYVLRIDPDAIDLTRFDELVRSGRDALRAQDWESAAVLLREALALWRGPVLADVAETGVGWHELAMVKETRLAAFEDCVEAELTLGRHREVVGELAAMSEQEPARERTCGLLMLALYRCGRQPEALAAYQRLRDRLVGDFGLDPGAELQDLERAILKQHPMLALPPLRAREAGRTEPVRTSAGSRTDRAAPPAGPVAAGAPSPAAPGPGSPPAPAPASAPALALAERKQVSVLLVRASLGSGAADDPEQVDEALRDLHRITAEEAARYGGLVRDPLGPVLPVLFGLPRTHEDDPARAVRTALAIRDRIGASRGCVTVKSAVATGEILARYRSEDDRQPAEVTGAVLDRCERLLQLTGSGGVRICDRTFASSTDRYAPDGDAGAPTGHNGLAVIAVEAAPEAPRPDVPLIGRDRELDVLTGLLGDVMRRDRPHLATVLGESGIGKSRLVAEFCRRAGTVPGASVRRLSARVPAVGPRRALKPLAAIVRSYAGIAPGDRGTGAEHRLAAAVHDLLGTGREADRVLAGLHECLGLGGTGDRTEKGGTHFTGVFAAWRRLVEEIAARQPLVLVLEDLHHADDTFLDQVEDLTERALRVPLFIVTTARPELRQRRPRWCCGKRDATAVVLDPLSDGATTALLDRLLTRPPGIPVDPQLLSLIGGIPRYAEEYAPALTSLRAGSVPEPPAVVRTIVAARLDTLPVAEKAVLRDAAVFGGTVWTAGVAAVGGRAHRDVDAALRLLERKDFLRRVGRNPRQDDTEYVVRHRLVRDVCYAQLTRQDRLLKHRRAIGWIGALPAQHGDLLVHHYRQLVALSAADEQAVDPVAVEACRALVEAGRRAAAAGGHDSAARCYRAASELCPGAAPGRRQLSPVYRQSPRASATAAVLDGVCG</sequence>
<evidence type="ECO:0000313" key="10">
    <source>
        <dbReference type="Proteomes" id="UP000184111"/>
    </source>
</evidence>
<feature type="compositionally biased region" description="Low complexity" evidence="7">
    <location>
        <begin position="273"/>
        <end position="286"/>
    </location>
</feature>
<evidence type="ECO:0000313" key="9">
    <source>
        <dbReference type="EMBL" id="SHM83410.1"/>
    </source>
</evidence>
<organism evidence="9 10">
    <name type="scientific">Actinacidiphila paucisporea</name>
    <dbReference type="NCBI Taxonomy" id="310782"/>
    <lineage>
        <taxon>Bacteria</taxon>
        <taxon>Bacillati</taxon>
        <taxon>Actinomycetota</taxon>
        <taxon>Actinomycetes</taxon>
        <taxon>Kitasatosporales</taxon>
        <taxon>Streptomycetaceae</taxon>
        <taxon>Actinacidiphila</taxon>
    </lineage>
</organism>
<protein>
    <submittedName>
        <fullName evidence="9">Transcriptional regulatory protein, C terminal</fullName>
    </submittedName>
</protein>
<dbReference type="SUPFAM" id="SSF48452">
    <property type="entry name" value="TPR-like"/>
    <property type="match status" value="1"/>
</dbReference>
<evidence type="ECO:0000256" key="5">
    <source>
        <dbReference type="ARBA" id="ARBA00023163"/>
    </source>
</evidence>
<dbReference type="AlphaFoldDB" id="A0A1M7LYJ9"/>
<dbReference type="Pfam" id="PF03704">
    <property type="entry name" value="BTAD"/>
    <property type="match status" value="1"/>
</dbReference>
<dbReference type="InterPro" id="IPR036388">
    <property type="entry name" value="WH-like_DNA-bd_sf"/>
</dbReference>
<feature type="compositionally biased region" description="Basic and acidic residues" evidence="7">
    <location>
        <begin position="252"/>
        <end position="261"/>
    </location>
</feature>
<accession>A0A1M7LYJ9</accession>
<dbReference type="InterPro" id="IPR051677">
    <property type="entry name" value="AfsR-DnrI-RedD_regulator"/>
</dbReference>
<evidence type="ECO:0000256" key="3">
    <source>
        <dbReference type="ARBA" id="ARBA00023015"/>
    </source>
</evidence>
<name>A0A1M7LYJ9_9ACTN</name>
<comment type="similarity">
    <text evidence="1">Belongs to the AfsR/DnrI/RedD regulatory family.</text>
</comment>
<dbReference type="InterPro" id="IPR011990">
    <property type="entry name" value="TPR-like_helical_dom_sf"/>
</dbReference>
<feature type="compositionally biased region" description="Pro residues" evidence="7">
    <location>
        <begin position="287"/>
        <end position="301"/>
    </location>
</feature>
<dbReference type="SMART" id="SM01043">
    <property type="entry name" value="BTAD"/>
    <property type="match status" value="1"/>
</dbReference>
<proteinExistence type="inferred from homology"/>
<dbReference type="InterPro" id="IPR001867">
    <property type="entry name" value="OmpR/PhoB-type_DNA-bd"/>
</dbReference>
<keyword evidence="10" id="KW-1185">Reference proteome</keyword>
<feature type="domain" description="OmpR/PhoB-type" evidence="8">
    <location>
        <begin position="1"/>
        <end position="90"/>
    </location>
</feature>
<dbReference type="InterPro" id="IPR005158">
    <property type="entry name" value="BTAD"/>
</dbReference>
<dbReference type="EMBL" id="FRBI01000015">
    <property type="protein sequence ID" value="SHM83410.1"/>
    <property type="molecule type" value="Genomic_DNA"/>
</dbReference>
<dbReference type="InterPro" id="IPR029787">
    <property type="entry name" value="Nucleotide_cyclase"/>
</dbReference>
<dbReference type="PROSITE" id="PS51755">
    <property type="entry name" value="OMPR_PHOB"/>
    <property type="match status" value="1"/>
</dbReference>
<evidence type="ECO:0000256" key="2">
    <source>
        <dbReference type="ARBA" id="ARBA00023012"/>
    </source>
</evidence>
<dbReference type="PANTHER" id="PTHR35807:SF1">
    <property type="entry name" value="TRANSCRIPTIONAL REGULATOR REDD"/>
    <property type="match status" value="1"/>
</dbReference>
<dbReference type="GO" id="GO:0000160">
    <property type="term" value="P:phosphorelay signal transduction system"/>
    <property type="evidence" value="ECO:0007669"/>
    <property type="project" value="UniProtKB-KW"/>
</dbReference>
<evidence type="ECO:0000259" key="8">
    <source>
        <dbReference type="PROSITE" id="PS51755"/>
    </source>
</evidence>
<dbReference type="Gene3D" id="3.30.70.1230">
    <property type="entry name" value="Nucleotide cyclase"/>
    <property type="match status" value="1"/>
</dbReference>
<dbReference type="SUPFAM" id="SSF55073">
    <property type="entry name" value="Nucleotide cyclase"/>
    <property type="match status" value="1"/>
</dbReference>
<dbReference type="PANTHER" id="PTHR35807">
    <property type="entry name" value="TRANSCRIPTIONAL REGULATOR REDD-RELATED"/>
    <property type="match status" value="1"/>
</dbReference>
<dbReference type="GO" id="GO:0003677">
    <property type="term" value="F:DNA binding"/>
    <property type="evidence" value="ECO:0007669"/>
    <property type="project" value="UniProtKB-UniRule"/>
</dbReference>
<dbReference type="SMART" id="SM00862">
    <property type="entry name" value="Trans_reg_C"/>
    <property type="match status" value="1"/>
</dbReference>
<keyword evidence="5" id="KW-0804">Transcription</keyword>
<dbReference type="InterPro" id="IPR027417">
    <property type="entry name" value="P-loop_NTPase"/>
</dbReference>
<evidence type="ECO:0000256" key="4">
    <source>
        <dbReference type="ARBA" id="ARBA00023125"/>
    </source>
</evidence>
<dbReference type="Pfam" id="PF00486">
    <property type="entry name" value="Trans_reg_C"/>
    <property type="match status" value="1"/>
</dbReference>
<dbReference type="SUPFAM" id="SSF52540">
    <property type="entry name" value="P-loop containing nucleoside triphosphate hydrolases"/>
    <property type="match status" value="1"/>
</dbReference>
<dbReference type="Proteomes" id="UP000184111">
    <property type="component" value="Unassembled WGS sequence"/>
</dbReference>
<dbReference type="Gene3D" id="1.10.10.10">
    <property type="entry name" value="Winged helix-like DNA-binding domain superfamily/Winged helix DNA-binding domain"/>
    <property type="match status" value="1"/>
</dbReference>
<keyword evidence="3" id="KW-0805">Transcription regulation</keyword>
<dbReference type="InterPro" id="IPR016032">
    <property type="entry name" value="Sig_transdc_resp-reg_C-effctor"/>
</dbReference>
<evidence type="ECO:0000256" key="6">
    <source>
        <dbReference type="PROSITE-ProRule" id="PRU01091"/>
    </source>
</evidence>
<dbReference type="STRING" id="310782.SAMN05216499_11513"/>
<keyword evidence="2" id="KW-0902">Two-component regulatory system</keyword>
<dbReference type="Pfam" id="PF13191">
    <property type="entry name" value="AAA_16"/>
    <property type="match status" value="1"/>
</dbReference>
<reference evidence="9 10" key="1">
    <citation type="submission" date="2016-11" db="EMBL/GenBank/DDBJ databases">
        <authorList>
            <person name="Jaros S."/>
            <person name="Januszkiewicz K."/>
            <person name="Wedrychowicz H."/>
        </authorList>
    </citation>
    <scope>NUCLEOTIDE SEQUENCE [LARGE SCALE GENOMIC DNA]</scope>
    <source>
        <strain evidence="9 10">CGMCC 4.2025</strain>
    </source>
</reference>
<dbReference type="SUPFAM" id="SSF46894">
    <property type="entry name" value="C-terminal effector domain of the bipartite response regulators"/>
    <property type="match status" value="1"/>
</dbReference>
<dbReference type="GO" id="GO:0006355">
    <property type="term" value="P:regulation of DNA-templated transcription"/>
    <property type="evidence" value="ECO:0007669"/>
    <property type="project" value="InterPro"/>
</dbReference>
<keyword evidence="4 6" id="KW-0238">DNA-binding</keyword>
<evidence type="ECO:0000256" key="7">
    <source>
        <dbReference type="SAM" id="MobiDB-lite"/>
    </source>
</evidence>
<dbReference type="Gene3D" id="1.25.40.10">
    <property type="entry name" value="Tetratricopeptide repeat domain"/>
    <property type="match status" value="1"/>
</dbReference>
<feature type="region of interest" description="Disordered" evidence="7">
    <location>
        <begin position="250"/>
        <end position="304"/>
    </location>
</feature>
<dbReference type="CDD" id="cd15831">
    <property type="entry name" value="BTAD"/>
    <property type="match status" value="1"/>
</dbReference>
<feature type="DNA-binding region" description="OmpR/PhoB-type" evidence="6">
    <location>
        <begin position="1"/>
        <end position="90"/>
    </location>
</feature>